<dbReference type="InterPro" id="IPR026444">
    <property type="entry name" value="Secre_tail"/>
</dbReference>
<sequence length="354" mass="40320">MKYLIICFFVLIFNIQYVWSQIVLNADGPGNTYELINSVLASGFDVIEAPDCNHNAFGRHIDEVFDTYLNTHVFRFQIHTTPDNDRCINFDRQRNEIKVYDKSPANLKGIEGEVFVYKWKFKLDAGFQSSPNFTHIHQLKSVGGLYEATPMYTLTTRKGTPDKLELRYAETSSQVTLKQTDLTPFKGIWVDVTETIKYGTSGTYSIEIKKVSDGALLFNYSNNAIINWQTGADFVRPKWGIYRSLINSSDLRDESILFANFSIEENPTLSVIANELSKTKINIFPNPTNNSVISFNSNSNSITNIHIYDNVGRFITHLKPHTNTINLTSIKSGLYFLVFKNNNSIISTEKLLIK</sequence>
<dbReference type="EMBL" id="JAZHYP010000001">
    <property type="protein sequence ID" value="MEN3322657.1"/>
    <property type="molecule type" value="Genomic_DNA"/>
</dbReference>
<reference evidence="3 4" key="1">
    <citation type="submission" date="2024-01" db="EMBL/GenBank/DDBJ databases">
        <title>Mariniflexile litorale sp. nov., isolated from the shallow sediments of the Sea of Japan.</title>
        <authorList>
            <person name="Romanenko L."/>
            <person name="Bystritskaya E."/>
            <person name="Isaeva M."/>
        </authorList>
    </citation>
    <scope>NUCLEOTIDE SEQUENCE [LARGE SCALE GENOMIC DNA]</scope>
    <source>
        <strain evidence="3 4">KCTC 32427</strain>
    </source>
</reference>
<gene>
    <name evidence="3" type="ORF">VP395_02875</name>
</gene>
<evidence type="ECO:0000313" key="4">
    <source>
        <dbReference type="Proteomes" id="UP001416393"/>
    </source>
</evidence>
<proteinExistence type="predicted"/>
<keyword evidence="1" id="KW-0732">Signal</keyword>
<dbReference type="RefSeq" id="WP_346240201.1">
    <property type="nucleotide sequence ID" value="NZ_JAZHYP010000001.1"/>
</dbReference>
<dbReference type="Proteomes" id="UP001416393">
    <property type="component" value="Unassembled WGS sequence"/>
</dbReference>
<organism evidence="3 4">
    <name type="scientific">Mariniflexile soesokkakense</name>
    <dbReference type="NCBI Taxonomy" id="1343160"/>
    <lineage>
        <taxon>Bacteria</taxon>
        <taxon>Pseudomonadati</taxon>
        <taxon>Bacteroidota</taxon>
        <taxon>Flavobacteriia</taxon>
        <taxon>Flavobacteriales</taxon>
        <taxon>Flavobacteriaceae</taxon>
        <taxon>Mariniflexile</taxon>
    </lineage>
</organism>
<evidence type="ECO:0000259" key="2">
    <source>
        <dbReference type="Pfam" id="PF18962"/>
    </source>
</evidence>
<keyword evidence="4" id="KW-1185">Reference proteome</keyword>
<evidence type="ECO:0000256" key="1">
    <source>
        <dbReference type="ARBA" id="ARBA00022729"/>
    </source>
</evidence>
<name>A0ABV0A6K2_9FLAO</name>
<feature type="domain" description="Secretion system C-terminal sorting" evidence="2">
    <location>
        <begin position="283"/>
        <end position="353"/>
    </location>
</feature>
<dbReference type="NCBIfam" id="TIGR04183">
    <property type="entry name" value="Por_Secre_tail"/>
    <property type="match status" value="1"/>
</dbReference>
<protein>
    <submittedName>
        <fullName evidence="3">T9SS type A sorting domain-containing protein</fullName>
    </submittedName>
</protein>
<dbReference type="Pfam" id="PF18962">
    <property type="entry name" value="Por_Secre_tail"/>
    <property type="match status" value="1"/>
</dbReference>
<accession>A0ABV0A6K2</accession>
<comment type="caution">
    <text evidence="3">The sequence shown here is derived from an EMBL/GenBank/DDBJ whole genome shotgun (WGS) entry which is preliminary data.</text>
</comment>
<evidence type="ECO:0000313" key="3">
    <source>
        <dbReference type="EMBL" id="MEN3322657.1"/>
    </source>
</evidence>
<dbReference type="Gene3D" id="2.60.120.200">
    <property type="match status" value="1"/>
</dbReference>